<proteinExistence type="predicted"/>
<name>A0A848DK09_9PSEU</name>
<keyword evidence="4" id="KW-1185">Reference proteome</keyword>
<dbReference type="InterPro" id="IPR007349">
    <property type="entry name" value="DUF418"/>
</dbReference>
<feature type="transmembrane region" description="Helical" evidence="1">
    <location>
        <begin position="321"/>
        <end position="342"/>
    </location>
</feature>
<dbReference type="Proteomes" id="UP000586918">
    <property type="component" value="Unassembled WGS sequence"/>
</dbReference>
<comment type="caution">
    <text evidence="3">The sequence shown here is derived from an EMBL/GenBank/DDBJ whole genome shotgun (WGS) entry which is preliminary data.</text>
</comment>
<keyword evidence="1" id="KW-0812">Transmembrane</keyword>
<feature type="transmembrane region" description="Helical" evidence="1">
    <location>
        <begin position="47"/>
        <end position="64"/>
    </location>
</feature>
<reference evidence="3 4" key="1">
    <citation type="submission" date="2020-04" db="EMBL/GenBank/DDBJ databases">
        <authorList>
            <person name="Klaysubun C."/>
            <person name="Duangmal K."/>
            <person name="Lipun K."/>
        </authorList>
    </citation>
    <scope>NUCLEOTIDE SEQUENCE [LARGE SCALE GENOMIC DNA]</scope>
    <source>
        <strain evidence="3 4">DSM 45300</strain>
    </source>
</reference>
<feature type="transmembrane region" description="Helical" evidence="1">
    <location>
        <begin position="216"/>
        <end position="240"/>
    </location>
</feature>
<feature type="domain" description="DUF418" evidence="2">
    <location>
        <begin position="197"/>
        <end position="362"/>
    </location>
</feature>
<dbReference type="InterPro" id="IPR052529">
    <property type="entry name" value="Bact_Transport_Assoc"/>
</dbReference>
<organism evidence="3 4">
    <name type="scientific">Pseudonocardia bannensis</name>
    <dbReference type="NCBI Taxonomy" id="630973"/>
    <lineage>
        <taxon>Bacteria</taxon>
        <taxon>Bacillati</taxon>
        <taxon>Actinomycetota</taxon>
        <taxon>Actinomycetes</taxon>
        <taxon>Pseudonocardiales</taxon>
        <taxon>Pseudonocardiaceae</taxon>
        <taxon>Pseudonocardia</taxon>
    </lineage>
</organism>
<evidence type="ECO:0000313" key="4">
    <source>
        <dbReference type="Proteomes" id="UP000586918"/>
    </source>
</evidence>
<accession>A0A848DK09</accession>
<dbReference type="PANTHER" id="PTHR30590:SF2">
    <property type="entry name" value="INNER MEMBRANE PROTEIN"/>
    <property type="match status" value="1"/>
</dbReference>
<feature type="transmembrane region" description="Helical" evidence="1">
    <location>
        <begin position="246"/>
        <end position="274"/>
    </location>
</feature>
<dbReference type="AlphaFoldDB" id="A0A848DK09"/>
<dbReference type="EMBL" id="JAAXKZ010000048">
    <property type="protein sequence ID" value="NMH92774.1"/>
    <property type="molecule type" value="Genomic_DNA"/>
</dbReference>
<dbReference type="PANTHER" id="PTHR30590">
    <property type="entry name" value="INNER MEMBRANE PROTEIN"/>
    <property type="match status" value="1"/>
</dbReference>
<evidence type="ECO:0000256" key="1">
    <source>
        <dbReference type="SAM" id="Phobius"/>
    </source>
</evidence>
<evidence type="ECO:0000259" key="2">
    <source>
        <dbReference type="Pfam" id="PF04235"/>
    </source>
</evidence>
<gene>
    <name evidence="3" type="ORF">HF519_14575</name>
</gene>
<dbReference type="Pfam" id="PF04235">
    <property type="entry name" value="DUF418"/>
    <property type="match status" value="1"/>
</dbReference>
<feature type="transmembrane region" description="Helical" evidence="1">
    <location>
        <begin position="85"/>
        <end position="112"/>
    </location>
</feature>
<keyword evidence="1" id="KW-1133">Transmembrane helix</keyword>
<feature type="transmembrane region" description="Helical" evidence="1">
    <location>
        <begin position="118"/>
        <end position="141"/>
    </location>
</feature>
<protein>
    <submittedName>
        <fullName evidence="3">DUF418 domain-containing protein</fullName>
    </submittedName>
</protein>
<feature type="transmembrane region" description="Helical" evidence="1">
    <location>
        <begin position="175"/>
        <end position="196"/>
    </location>
</feature>
<feature type="transmembrane region" description="Helical" evidence="1">
    <location>
        <begin position="295"/>
        <end position="315"/>
    </location>
</feature>
<sequence>MLLLIACANVHLFLFGHPLGVRGYPRDVSGVDRLVVAAQMMLVDGRAYPLFGLLFGYGVVQLAWRRGAAGVDARATARLVRRRGGWMVLIGFAHGVLLFSGDIVGAYGLLAVLMAGTLVAGSAVTLLTVTAVGLFLTALFGAAGALPPPDGQTSFLASMTATDPLAAMATRLVEWVGIGLLGQVVSVLGAVTLGAWAARRRLLDEPERHRTLLTRVAAVGLGAAVLGGAPLALMAAGVWADPPTGVLLVAGALHAVSGYAGGIGYAALFGLWAIRLSARRAPVRGALVACGQRSLTCYLAQSVVFVALLPAWTLGLGARLTLWQAALLAVGTWLLLLGAAVAMERAGVRGPAEVLLRRLTYGRPTRAPGRPRT</sequence>
<evidence type="ECO:0000313" key="3">
    <source>
        <dbReference type="EMBL" id="NMH92774.1"/>
    </source>
</evidence>
<keyword evidence="1" id="KW-0472">Membrane</keyword>